<proteinExistence type="predicted"/>
<name>Q025T7_SOLUE</name>
<dbReference type="PANTHER" id="PTHR12110">
    <property type="entry name" value="HYDROXYPYRUVATE ISOMERASE"/>
    <property type="match status" value="1"/>
</dbReference>
<accession>Q025T7</accession>
<dbReference type="PANTHER" id="PTHR12110:SF53">
    <property type="entry name" value="BLR5974 PROTEIN"/>
    <property type="match status" value="1"/>
</dbReference>
<organism evidence="2">
    <name type="scientific">Solibacter usitatus (strain Ellin6076)</name>
    <dbReference type="NCBI Taxonomy" id="234267"/>
    <lineage>
        <taxon>Bacteria</taxon>
        <taxon>Pseudomonadati</taxon>
        <taxon>Acidobacteriota</taxon>
        <taxon>Terriglobia</taxon>
        <taxon>Bryobacterales</taxon>
        <taxon>Solibacteraceae</taxon>
        <taxon>Candidatus Solibacter</taxon>
    </lineage>
</organism>
<dbReference type="AlphaFoldDB" id="Q025T7"/>
<evidence type="ECO:0000259" key="1">
    <source>
        <dbReference type="Pfam" id="PF01261"/>
    </source>
</evidence>
<dbReference type="HOGENOM" id="CLU_985778_0_0_0"/>
<dbReference type="InParanoid" id="Q025T7"/>
<dbReference type="KEGG" id="sus:Acid_2242"/>
<dbReference type="InterPro" id="IPR013022">
    <property type="entry name" value="Xyl_isomerase-like_TIM-brl"/>
</dbReference>
<dbReference type="SUPFAM" id="SSF51658">
    <property type="entry name" value="Xylose isomerase-like"/>
    <property type="match status" value="1"/>
</dbReference>
<evidence type="ECO:0000313" key="2">
    <source>
        <dbReference type="EMBL" id="ABJ83232.1"/>
    </source>
</evidence>
<sequence>MIRIGQMQGRLSPPEGGRIQFFPRLRWQDEFALAAEAGFDQIEWLYDEWGEQHNPLAGNEGTRTIGLLSKQSGVAVHSLCAHYFVEHPFVNSSGRDLQSLVDKLEWLVTRCAAAKIRRVIVPFLDQGSIRNEDHERCAMDVLNSVLPGAVAHSVELHLETDLAPIAYGRFLEKMTSPAIRATYDTGNSTSFGFDVIDEIAAYGSRIGSVHIKDRLRRGGSVPLGEGEANLSFRLAALLATGYRGDFVLEAARGEAGGELAWARRNLDVVKQQFAKANCLARGNYST</sequence>
<feature type="domain" description="Xylose isomerase-like TIM barrel" evidence="1">
    <location>
        <begin position="31"/>
        <end position="269"/>
    </location>
</feature>
<reference evidence="2" key="1">
    <citation type="submission" date="2006-10" db="EMBL/GenBank/DDBJ databases">
        <title>Complete sequence of Solibacter usitatus Ellin6076.</title>
        <authorList>
            <consortium name="US DOE Joint Genome Institute"/>
            <person name="Copeland A."/>
            <person name="Lucas S."/>
            <person name="Lapidus A."/>
            <person name="Barry K."/>
            <person name="Detter J.C."/>
            <person name="Glavina del Rio T."/>
            <person name="Hammon N."/>
            <person name="Israni S."/>
            <person name="Dalin E."/>
            <person name="Tice H."/>
            <person name="Pitluck S."/>
            <person name="Thompson L.S."/>
            <person name="Brettin T."/>
            <person name="Bruce D."/>
            <person name="Han C."/>
            <person name="Tapia R."/>
            <person name="Gilna P."/>
            <person name="Schmutz J."/>
            <person name="Larimer F."/>
            <person name="Land M."/>
            <person name="Hauser L."/>
            <person name="Kyrpides N."/>
            <person name="Mikhailova N."/>
            <person name="Janssen P.H."/>
            <person name="Kuske C.R."/>
            <person name="Richardson P."/>
        </authorList>
    </citation>
    <scope>NUCLEOTIDE SEQUENCE</scope>
    <source>
        <strain evidence="2">Ellin6076</strain>
    </source>
</reference>
<protein>
    <submittedName>
        <fullName evidence="2">Xylose isomerase domain protein TIM barrel</fullName>
    </submittedName>
</protein>
<dbReference type="Gene3D" id="3.20.20.150">
    <property type="entry name" value="Divalent-metal-dependent TIM barrel enzymes"/>
    <property type="match status" value="1"/>
</dbReference>
<dbReference type="InterPro" id="IPR050312">
    <property type="entry name" value="IolE/XylAMocC-like"/>
</dbReference>
<dbReference type="GO" id="GO:0016853">
    <property type="term" value="F:isomerase activity"/>
    <property type="evidence" value="ECO:0007669"/>
    <property type="project" value="UniProtKB-KW"/>
</dbReference>
<dbReference type="STRING" id="234267.Acid_2242"/>
<dbReference type="eggNOG" id="COG1082">
    <property type="taxonomic scope" value="Bacteria"/>
</dbReference>
<gene>
    <name evidence="2" type="ordered locus">Acid_2242</name>
</gene>
<dbReference type="Pfam" id="PF01261">
    <property type="entry name" value="AP_endonuc_2"/>
    <property type="match status" value="1"/>
</dbReference>
<dbReference type="InterPro" id="IPR036237">
    <property type="entry name" value="Xyl_isomerase-like_sf"/>
</dbReference>
<keyword evidence="2" id="KW-0413">Isomerase</keyword>
<dbReference type="EMBL" id="CP000473">
    <property type="protein sequence ID" value="ABJ83232.1"/>
    <property type="molecule type" value="Genomic_DNA"/>
</dbReference>